<comment type="caution">
    <text evidence="2">The sequence shown here is derived from an EMBL/GenBank/DDBJ whole genome shotgun (WGS) entry which is preliminary data.</text>
</comment>
<proteinExistence type="predicted"/>
<evidence type="ECO:0000259" key="1">
    <source>
        <dbReference type="Pfam" id="PF00501"/>
    </source>
</evidence>
<dbReference type="AlphaFoldDB" id="A0A812K2K6"/>
<dbReference type="OrthoDB" id="16262at2759"/>
<dbReference type="SUPFAM" id="SSF56801">
    <property type="entry name" value="Acetyl-CoA synthetase-like"/>
    <property type="match status" value="1"/>
</dbReference>
<dbReference type="GO" id="GO:0006631">
    <property type="term" value="P:fatty acid metabolic process"/>
    <property type="evidence" value="ECO:0007669"/>
    <property type="project" value="TreeGrafter"/>
</dbReference>
<dbReference type="PANTHER" id="PTHR43201:SF32">
    <property type="entry name" value="2-SUCCINYLBENZOATE--COA LIGASE, CHLOROPLASTIC_PEROXISOMAL"/>
    <property type="match status" value="1"/>
</dbReference>
<evidence type="ECO:0000313" key="2">
    <source>
        <dbReference type="EMBL" id="CAE7219450.1"/>
    </source>
</evidence>
<accession>A0A812K2K6</accession>
<feature type="domain" description="AMP-dependent synthetase/ligase" evidence="1">
    <location>
        <begin position="17"/>
        <end position="160"/>
    </location>
</feature>
<dbReference type="EMBL" id="CAJNIZ010003174">
    <property type="protein sequence ID" value="CAE7219450.1"/>
    <property type="molecule type" value="Genomic_DNA"/>
</dbReference>
<dbReference type="Proteomes" id="UP000649617">
    <property type="component" value="Unassembled WGS sequence"/>
</dbReference>
<sequence length="164" mass="17608">AHDFEKKPGPKSEVSSMACEMYFTSGTSGRSKGVLLSHEIVHAHALHCIAEHRFTSADVWLHVAPMFHLVDAFAMFAITAVCGKHVLLPHAFDAERTLETMQSKAGKGITATNMATSMVNLLLASPASRSLDGRFPSLRLVSCGGAPLSKAALLRAQRLFLGCC</sequence>
<dbReference type="GO" id="GO:0031956">
    <property type="term" value="F:medium-chain fatty acid-CoA ligase activity"/>
    <property type="evidence" value="ECO:0007669"/>
    <property type="project" value="TreeGrafter"/>
</dbReference>
<keyword evidence="3" id="KW-1185">Reference proteome</keyword>
<dbReference type="Gene3D" id="3.40.50.12780">
    <property type="entry name" value="N-terminal domain of ligase-like"/>
    <property type="match status" value="1"/>
</dbReference>
<feature type="non-terminal residue" evidence="2">
    <location>
        <position position="164"/>
    </location>
</feature>
<protein>
    <submittedName>
        <fullName evidence="2">MenE protein</fullName>
    </submittedName>
</protein>
<dbReference type="InterPro" id="IPR000873">
    <property type="entry name" value="AMP-dep_synth/lig_dom"/>
</dbReference>
<dbReference type="Pfam" id="PF00501">
    <property type="entry name" value="AMP-binding"/>
    <property type="match status" value="1"/>
</dbReference>
<dbReference type="InterPro" id="IPR042099">
    <property type="entry name" value="ANL_N_sf"/>
</dbReference>
<dbReference type="PANTHER" id="PTHR43201">
    <property type="entry name" value="ACYL-COA SYNTHETASE"/>
    <property type="match status" value="1"/>
</dbReference>
<gene>
    <name evidence="2" type="primary">menE</name>
    <name evidence="2" type="ORF">SPIL2461_LOCUS2818</name>
</gene>
<reference evidence="2" key="1">
    <citation type="submission" date="2021-02" db="EMBL/GenBank/DDBJ databases">
        <authorList>
            <person name="Dougan E. K."/>
            <person name="Rhodes N."/>
            <person name="Thang M."/>
            <person name="Chan C."/>
        </authorList>
    </citation>
    <scope>NUCLEOTIDE SEQUENCE</scope>
</reference>
<evidence type="ECO:0000313" key="3">
    <source>
        <dbReference type="Proteomes" id="UP000649617"/>
    </source>
</evidence>
<name>A0A812K2K6_SYMPI</name>
<organism evidence="2 3">
    <name type="scientific">Symbiodinium pilosum</name>
    <name type="common">Dinoflagellate</name>
    <dbReference type="NCBI Taxonomy" id="2952"/>
    <lineage>
        <taxon>Eukaryota</taxon>
        <taxon>Sar</taxon>
        <taxon>Alveolata</taxon>
        <taxon>Dinophyceae</taxon>
        <taxon>Suessiales</taxon>
        <taxon>Symbiodiniaceae</taxon>
        <taxon>Symbiodinium</taxon>
    </lineage>
</organism>